<dbReference type="OrthoDB" id="282152at2759"/>
<proteinExistence type="predicted"/>
<evidence type="ECO:0000313" key="2">
    <source>
        <dbReference type="EMBL" id="CDJ34554.1"/>
    </source>
</evidence>
<sequence length="249" mass="26143">MCVPLGDAACCKAIVMQDLQQLDDCVEFLVLGHKVKGDASYSSGPPRFKYEAPGKLATTGAVSGNSDKETDDMFTESSTEGTDAAAAAAAAAAARTGRCTVTSKHGVSFDWLVALGCLNCGAPVELRRDLVAAAEEATAAAAAAAKEGTAAAAALAAEKAVLRCRRCGHDIAPLHSSSESECLIERMESCGYTKPNLSSGGVYMYGSRSSYNFGSEKEEIKLHAKKYVNAADILKLSFLPFKPEVLMRE</sequence>
<dbReference type="EMBL" id="HG686769">
    <property type="protein sequence ID" value="CDJ34554.1"/>
    <property type="molecule type" value="Genomic_DNA"/>
</dbReference>
<dbReference type="Proteomes" id="UP000030744">
    <property type="component" value="Unassembled WGS sequence"/>
</dbReference>
<protein>
    <submittedName>
        <fullName evidence="2">RNA polymerase, putative</fullName>
    </submittedName>
</protein>
<name>U6K9D3_9EIME</name>
<dbReference type="RefSeq" id="XP_013357117.1">
    <property type="nucleotide sequence ID" value="XM_013501663.1"/>
</dbReference>
<accession>U6K9D3</accession>
<dbReference type="VEuPathDB" id="ToxoDB:EMH_0091000"/>
<organism evidence="2 3">
    <name type="scientific">Eimeria mitis</name>
    <dbReference type="NCBI Taxonomy" id="44415"/>
    <lineage>
        <taxon>Eukaryota</taxon>
        <taxon>Sar</taxon>
        <taxon>Alveolata</taxon>
        <taxon>Apicomplexa</taxon>
        <taxon>Conoidasida</taxon>
        <taxon>Coccidia</taxon>
        <taxon>Eucoccidiorida</taxon>
        <taxon>Eimeriorina</taxon>
        <taxon>Eimeriidae</taxon>
        <taxon>Eimeria</taxon>
    </lineage>
</organism>
<dbReference type="GeneID" id="25383325"/>
<evidence type="ECO:0000313" key="3">
    <source>
        <dbReference type="Proteomes" id="UP000030744"/>
    </source>
</evidence>
<dbReference type="AlphaFoldDB" id="U6K9D3"/>
<keyword evidence="3" id="KW-1185">Reference proteome</keyword>
<feature type="region of interest" description="Disordered" evidence="1">
    <location>
        <begin position="59"/>
        <end position="79"/>
    </location>
</feature>
<reference evidence="2" key="2">
    <citation type="submission" date="2013-10" db="EMBL/GenBank/DDBJ databases">
        <authorList>
            <person name="Aslett M."/>
        </authorList>
    </citation>
    <scope>NUCLEOTIDE SEQUENCE [LARGE SCALE GENOMIC DNA]</scope>
    <source>
        <strain evidence="2">Houghton</strain>
    </source>
</reference>
<reference evidence="2" key="1">
    <citation type="submission" date="2013-10" db="EMBL/GenBank/DDBJ databases">
        <title>Genomic analysis of the causative agents of coccidiosis in chickens.</title>
        <authorList>
            <person name="Reid A.J."/>
            <person name="Blake D."/>
            <person name="Billington K."/>
            <person name="Browne H."/>
            <person name="Dunn M."/>
            <person name="Hung S."/>
            <person name="Kawahara F."/>
            <person name="Miranda-Saavedra D."/>
            <person name="Mourier T."/>
            <person name="Nagra H."/>
            <person name="Otto T.D."/>
            <person name="Rawlings N."/>
            <person name="Sanchez A."/>
            <person name="Sanders M."/>
            <person name="Subramaniam C."/>
            <person name="Tay Y."/>
            <person name="Dear P."/>
            <person name="Doerig C."/>
            <person name="Gruber A."/>
            <person name="Parkinson J."/>
            <person name="Shirley M."/>
            <person name="Wan K.L."/>
            <person name="Berriman M."/>
            <person name="Tomley F."/>
            <person name="Pain A."/>
        </authorList>
    </citation>
    <scope>NUCLEOTIDE SEQUENCE [LARGE SCALE GENOMIC DNA]</scope>
    <source>
        <strain evidence="2">Houghton</strain>
    </source>
</reference>
<gene>
    <name evidence="2" type="ORF">EMH_0091000</name>
</gene>
<evidence type="ECO:0000256" key="1">
    <source>
        <dbReference type="SAM" id="MobiDB-lite"/>
    </source>
</evidence>